<evidence type="ECO:0000256" key="1">
    <source>
        <dbReference type="SAM" id="MobiDB-lite"/>
    </source>
</evidence>
<protein>
    <submittedName>
        <fullName evidence="2">Uncharacterized protein</fullName>
    </submittedName>
</protein>
<evidence type="ECO:0000313" key="3">
    <source>
        <dbReference type="Proteomes" id="UP000237000"/>
    </source>
</evidence>
<keyword evidence="3" id="KW-1185">Reference proteome</keyword>
<proteinExistence type="predicted"/>
<dbReference type="AlphaFoldDB" id="A0A2P5FIZ6"/>
<dbReference type="InParanoid" id="A0A2P5FIZ6"/>
<feature type="compositionally biased region" description="Low complexity" evidence="1">
    <location>
        <begin position="56"/>
        <end position="75"/>
    </location>
</feature>
<sequence length="146" mass="15989">MARDDSTKLDGNNQALWAAVTTLESKVDALSLKFDQLLTTLSPSSSQPIQNPPPTTTTTTTTITAQPTTTQPTTIPLPALFHYAPPKFHYHSTFHPAIPTPDPPPKPPKRHHTLPPQPTYIGSDDEDHTTTAHPFFGSNSEDEIEQ</sequence>
<dbReference type="Proteomes" id="UP000237000">
    <property type="component" value="Unassembled WGS sequence"/>
</dbReference>
<dbReference type="OrthoDB" id="10570981at2759"/>
<evidence type="ECO:0000313" key="2">
    <source>
        <dbReference type="EMBL" id="PON97759.1"/>
    </source>
</evidence>
<comment type="caution">
    <text evidence="2">The sequence shown here is derived from an EMBL/GenBank/DDBJ whole genome shotgun (WGS) entry which is preliminary data.</text>
</comment>
<gene>
    <name evidence="2" type="ORF">TorRG33x02_063490</name>
</gene>
<feature type="region of interest" description="Disordered" evidence="1">
    <location>
        <begin position="41"/>
        <end position="75"/>
    </location>
</feature>
<accession>A0A2P5FIZ6</accession>
<name>A0A2P5FIZ6_TREOI</name>
<feature type="region of interest" description="Disordered" evidence="1">
    <location>
        <begin position="91"/>
        <end position="146"/>
    </location>
</feature>
<dbReference type="EMBL" id="JXTC01000029">
    <property type="protein sequence ID" value="PON97759.1"/>
    <property type="molecule type" value="Genomic_DNA"/>
</dbReference>
<reference evidence="3" key="1">
    <citation type="submission" date="2016-06" db="EMBL/GenBank/DDBJ databases">
        <title>Parallel loss of symbiosis genes in relatives of nitrogen-fixing non-legume Parasponia.</title>
        <authorList>
            <person name="Van Velzen R."/>
            <person name="Holmer R."/>
            <person name="Bu F."/>
            <person name="Rutten L."/>
            <person name="Van Zeijl A."/>
            <person name="Liu W."/>
            <person name="Santuari L."/>
            <person name="Cao Q."/>
            <person name="Sharma T."/>
            <person name="Shen D."/>
            <person name="Roswanjaya Y."/>
            <person name="Wardhani T."/>
            <person name="Kalhor M.S."/>
            <person name="Jansen J."/>
            <person name="Van den Hoogen J."/>
            <person name="Gungor B."/>
            <person name="Hartog M."/>
            <person name="Hontelez J."/>
            <person name="Verver J."/>
            <person name="Yang W.-C."/>
            <person name="Schijlen E."/>
            <person name="Repin R."/>
            <person name="Schilthuizen M."/>
            <person name="Schranz E."/>
            <person name="Heidstra R."/>
            <person name="Miyata K."/>
            <person name="Fedorova E."/>
            <person name="Kohlen W."/>
            <person name="Bisseling T."/>
            <person name="Smit S."/>
            <person name="Geurts R."/>
        </authorList>
    </citation>
    <scope>NUCLEOTIDE SEQUENCE [LARGE SCALE GENOMIC DNA]</scope>
    <source>
        <strain evidence="3">cv. RG33-2</strain>
    </source>
</reference>
<organism evidence="2 3">
    <name type="scientific">Trema orientale</name>
    <name type="common">Charcoal tree</name>
    <name type="synonym">Celtis orientalis</name>
    <dbReference type="NCBI Taxonomy" id="63057"/>
    <lineage>
        <taxon>Eukaryota</taxon>
        <taxon>Viridiplantae</taxon>
        <taxon>Streptophyta</taxon>
        <taxon>Embryophyta</taxon>
        <taxon>Tracheophyta</taxon>
        <taxon>Spermatophyta</taxon>
        <taxon>Magnoliopsida</taxon>
        <taxon>eudicotyledons</taxon>
        <taxon>Gunneridae</taxon>
        <taxon>Pentapetalae</taxon>
        <taxon>rosids</taxon>
        <taxon>fabids</taxon>
        <taxon>Rosales</taxon>
        <taxon>Cannabaceae</taxon>
        <taxon>Trema</taxon>
    </lineage>
</organism>